<accession>A0A7Z0QST3</accession>
<evidence type="ECO:0000313" key="2">
    <source>
        <dbReference type="EMBL" id="NYZ64108.1"/>
    </source>
</evidence>
<feature type="region of interest" description="Disordered" evidence="1">
    <location>
        <begin position="45"/>
        <end position="81"/>
    </location>
</feature>
<gene>
    <name evidence="2" type="ORF">H0E82_15320</name>
</gene>
<feature type="compositionally biased region" description="Gly residues" evidence="1">
    <location>
        <begin position="214"/>
        <end position="227"/>
    </location>
</feature>
<keyword evidence="3" id="KW-1185">Reference proteome</keyword>
<feature type="compositionally biased region" description="Low complexity" evidence="1">
    <location>
        <begin position="144"/>
        <end position="171"/>
    </location>
</feature>
<feature type="region of interest" description="Disordered" evidence="1">
    <location>
        <begin position="94"/>
        <end position="325"/>
    </location>
</feature>
<feature type="compositionally biased region" description="Basic and acidic residues" evidence="1">
    <location>
        <begin position="45"/>
        <end position="57"/>
    </location>
</feature>
<dbReference type="RefSeq" id="WP_180546323.1">
    <property type="nucleotide sequence ID" value="NZ_JACCJZ010000020.1"/>
</dbReference>
<sequence length="325" mass="33876">MAVTRAKATSLLSSTEMGLFDDSRANALRAHSDAQLARLITRARTARDRARDLEKRQRLALRTATGSKSGRAGQGNARSGEKAELLADILTRLESQQQTRTPQAKRGAPAKATGAATPAVKKTAKKAAKKASAGRAATKKTSAKKTASSPATTTQAASKKTTRARTGATDASRADKAPAKATSTSGRAAKASSPRAAGRNRAEGRPAESTSGRTGRGSAGSRGGAARGEGASATKPGGKRRISPERALANTRELLERQAQDAAQPKPWEGISAEGTAQQAPGFQSGQARSRALDLHAGEIRQTSIQGSISTRDRKNQGKRDHRSK</sequence>
<feature type="compositionally biased region" description="Polar residues" evidence="1">
    <location>
        <begin position="275"/>
        <end position="288"/>
    </location>
</feature>
<evidence type="ECO:0000313" key="3">
    <source>
        <dbReference type="Proteomes" id="UP000589896"/>
    </source>
</evidence>
<comment type="caution">
    <text evidence="2">The sequence shown here is derived from an EMBL/GenBank/DDBJ whole genome shotgun (WGS) entry which is preliminary data.</text>
</comment>
<protein>
    <submittedName>
        <fullName evidence="2">Uncharacterized protein</fullName>
    </submittedName>
</protein>
<dbReference type="Proteomes" id="UP000589896">
    <property type="component" value="Unassembled WGS sequence"/>
</dbReference>
<proteinExistence type="predicted"/>
<reference evidence="2 3" key="1">
    <citation type="submission" date="2020-07" db="EMBL/GenBank/DDBJ databases">
        <title>isolation of Luteimonas sp. SJ-16.</title>
        <authorList>
            <person name="Huang X.-X."/>
            <person name="Xu L."/>
            <person name="Sun J.-Q."/>
        </authorList>
    </citation>
    <scope>NUCLEOTIDE SEQUENCE [LARGE SCALE GENOMIC DNA]</scope>
    <source>
        <strain evidence="2 3">SJ-16</strain>
    </source>
</reference>
<feature type="compositionally biased region" description="Polar residues" evidence="1">
    <location>
        <begin position="301"/>
        <end position="310"/>
    </location>
</feature>
<organism evidence="2 3">
    <name type="scientific">Luteimonas deserti</name>
    <dbReference type="NCBI Taxonomy" id="2752306"/>
    <lineage>
        <taxon>Bacteria</taxon>
        <taxon>Pseudomonadati</taxon>
        <taxon>Pseudomonadota</taxon>
        <taxon>Gammaproteobacteria</taxon>
        <taxon>Lysobacterales</taxon>
        <taxon>Lysobacteraceae</taxon>
        <taxon>Luteimonas</taxon>
    </lineage>
</organism>
<dbReference type="EMBL" id="JACCJZ010000020">
    <property type="protein sequence ID" value="NYZ64108.1"/>
    <property type="molecule type" value="Genomic_DNA"/>
</dbReference>
<feature type="compositionally biased region" description="Low complexity" evidence="1">
    <location>
        <begin position="104"/>
        <end position="121"/>
    </location>
</feature>
<name>A0A7Z0QST3_9GAMM</name>
<dbReference type="AlphaFoldDB" id="A0A7Z0QST3"/>
<evidence type="ECO:0000256" key="1">
    <source>
        <dbReference type="SAM" id="MobiDB-lite"/>
    </source>
</evidence>